<evidence type="ECO:0000313" key="3">
    <source>
        <dbReference type="Proteomes" id="UP000323000"/>
    </source>
</evidence>
<dbReference type="PANTHER" id="PTHR33647:SF5">
    <property type="entry name" value="OS01G0793900 PROTEIN"/>
    <property type="match status" value="1"/>
</dbReference>
<dbReference type="AlphaFoldDB" id="A0A5C7GRC2"/>
<accession>A0A5C7GRC2</accession>
<comment type="caution">
    <text evidence="2">The sequence shown here is derived from an EMBL/GenBank/DDBJ whole genome shotgun (WGS) entry which is preliminary data.</text>
</comment>
<reference evidence="3" key="1">
    <citation type="journal article" date="2019" name="Gigascience">
        <title>De novo genome assembly of the endangered Acer yangbiense, a plant species with extremely small populations endemic to Yunnan Province, China.</title>
        <authorList>
            <person name="Yang J."/>
            <person name="Wariss H.M."/>
            <person name="Tao L."/>
            <person name="Zhang R."/>
            <person name="Yun Q."/>
            <person name="Hollingsworth P."/>
            <person name="Dao Z."/>
            <person name="Luo G."/>
            <person name="Guo H."/>
            <person name="Ma Y."/>
            <person name="Sun W."/>
        </authorList>
    </citation>
    <scope>NUCLEOTIDE SEQUENCE [LARGE SCALE GENOMIC DNA]</scope>
    <source>
        <strain evidence="3">cv. Malutang</strain>
    </source>
</reference>
<dbReference type="EMBL" id="VAHF01000013">
    <property type="protein sequence ID" value="TXG47039.1"/>
    <property type="molecule type" value="Genomic_DNA"/>
</dbReference>
<dbReference type="Proteomes" id="UP000323000">
    <property type="component" value="Chromosome 13"/>
</dbReference>
<dbReference type="OrthoDB" id="610799at2759"/>
<gene>
    <name evidence="2" type="ORF">EZV62_026333</name>
</gene>
<feature type="region of interest" description="Disordered" evidence="1">
    <location>
        <begin position="1"/>
        <end position="46"/>
    </location>
</feature>
<dbReference type="PANTHER" id="PTHR33647">
    <property type="entry name" value="OS01G0793900 PROTEIN"/>
    <property type="match status" value="1"/>
</dbReference>
<protein>
    <submittedName>
        <fullName evidence="2">Uncharacterized protein</fullName>
    </submittedName>
</protein>
<evidence type="ECO:0000313" key="2">
    <source>
        <dbReference type="EMBL" id="TXG47039.1"/>
    </source>
</evidence>
<feature type="region of interest" description="Disordered" evidence="1">
    <location>
        <begin position="108"/>
        <end position="137"/>
    </location>
</feature>
<name>A0A5C7GRC2_9ROSI</name>
<keyword evidence="3" id="KW-1185">Reference proteome</keyword>
<sequence>MGNCLKRSGSSNKDDDDQYFWGSSSHRRHGSRVMDESGRGSGCGEEVAKKQNLLGASVSPSSSNNNNKSITREVKIKITKKELEELIGRADVQGLSVEQVLAELINGPDYHSDGQDHHKLHHQRSWRPVLQTIPEVN</sequence>
<evidence type="ECO:0000256" key="1">
    <source>
        <dbReference type="SAM" id="MobiDB-lite"/>
    </source>
</evidence>
<proteinExistence type="predicted"/>
<organism evidence="2 3">
    <name type="scientific">Acer yangbiense</name>
    <dbReference type="NCBI Taxonomy" id="1000413"/>
    <lineage>
        <taxon>Eukaryota</taxon>
        <taxon>Viridiplantae</taxon>
        <taxon>Streptophyta</taxon>
        <taxon>Embryophyta</taxon>
        <taxon>Tracheophyta</taxon>
        <taxon>Spermatophyta</taxon>
        <taxon>Magnoliopsida</taxon>
        <taxon>eudicotyledons</taxon>
        <taxon>Gunneridae</taxon>
        <taxon>Pentapetalae</taxon>
        <taxon>rosids</taxon>
        <taxon>malvids</taxon>
        <taxon>Sapindales</taxon>
        <taxon>Sapindaceae</taxon>
        <taxon>Hippocastanoideae</taxon>
        <taxon>Acereae</taxon>
        <taxon>Acer</taxon>
    </lineage>
</organism>